<organism evidence="2 3">
    <name type="scientific">Cudoniella acicularis</name>
    <dbReference type="NCBI Taxonomy" id="354080"/>
    <lineage>
        <taxon>Eukaryota</taxon>
        <taxon>Fungi</taxon>
        <taxon>Dikarya</taxon>
        <taxon>Ascomycota</taxon>
        <taxon>Pezizomycotina</taxon>
        <taxon>Leotiomycetes</taxon>
        <taxon>Helotiales</taxon>
        <taxon>Tricladiaceae</taxon>
        <taxon>Cudoniella</taxon>
    </lineage>
</organism>
<accession>A0A8H4RRZ1</accession>
<name>A0A8H4RRZ1_9HELO</name>
<keyword evidence="3" id="KW-1185">Reference proteome</keyword>
<feature type="region of interest" description="Disordered" evidence="1">
    <location>
        <begin position="1"/>
        <end position="144"/>
    </location>
</feature>
<dbReference type="EMBL" id="JAAMPI010000191">
    <property type="protein sequence ID" value="KAF4634336.1"/>
    <property type="molecule type" value="Genomic_DNA"/>
</dbReference>
<sequence>MVYHDKSGGGYPPPPRDNQDPQYPPPRDEREAQYPPPPPRDEREPQYPPRDERESQYPPPPGEEDDRARAYHHRGPSTGSITLPSISPYDNQYAQPSNGYGPGTSTQPPNGYGPGPSTQAPNGYGPGPANYQHDPFRTPSGGYRDDRGYQQDYGRGGAQHMAFSQFGALALSRTLKVVARIVVDFNKSASSHLSRPKHKLLFPRIPFSLACVIWPLDQMVNLVRYIPRGLNSSERMVNHLAQFHHKEALHPINNMDEQAPQPTTGTDEEAPPILLLMKPMVNRARPVAIKDTVNHNRDLHMSTLRHLLRALTAPSTVLHNLRIQILGNGSLADNSESINRFATFLSWPVALECFHFSASERFYPGIFTHQILRALDCHQGSLTSLFTCLSIAEPLEMNLLTQFTRLRKAGLSLASPITIIIEQQNVTQQEHPGNCTSEVVSWDILPPSIEEIQLEPPPVRYHDPENDSCTCCYIPLRDSPGKGPRTEMSQLTEWLNGIPNHKQSHFPELRKITSWQKWDDEIHLSSQRSLGSGELMVGAPMVLGDLSRFHGADIRLEERIGRNHHFSNNI</sequence>
<reference evidence="2 3" key="1">
    <citation type="submission" date="2020-03" db="EMBL/GenBank/DDBJ databases">
        <title>Draft Genome Sequence of Cudoniella acicularis.</title>
        <authorList>
            <person name="Buettner E."/>
            <person name="Kellner H."/>
        </authorList>
    </citation>
    <scope>NUCLEOTIDE SEQUENCE [LARGE SCALE GENOMIC DNA]</scope>
    <source>
        <strain evidence="2 3">DSM 108380</strain>
    </source>
</reference>
<dbReference type="OrthoDB" id="5401558at2759"/>
<evidence type="ECO:0000313" key="3">
    <source>
        <dbReference type="Proteomes" id="UP000566819"/>
    </source>
</evidence>
<evidence type="ECO:0000313" key="2">
    <source>
        <dbReference type="EMBL" id="KAF4634336.1"/>
    </source>
</evidence>
<feature type="compositionally biased region" description="Basic and acidic residues" evidence="1">
    <location>
        <begin position="39"/>
        <end position="55"/>
    </location>
</feature>
<feature type="compositionally biased region" description="Polar residues" evidence="1">
    <location>
        <begin position="77"/>
        <end position="109"/>
    </location>
</feature>
<dbReference type="AlphaFoldDB" id="A0A8H4RRZ1"/>
<dbReference type="Proteomes" id="UP000566819">
    <property type="component" value="Unassembled WGS sequence"/>
</dbReference>
<comment type="caution">
    <text evidence="2">The sequence shown here is derived from an EMBL/GenBank/DDBJ whole genome shotgun (WGS) entry which is preliminary data.</text>
</comment>
<gene>
    <name evidence="2" type="ORF">G7Y89_g3771</name>
</gene>
<proteinExistence type="predicted"/>
<protein>
    <submittedName>
        <fullName evidence="2">Uncharacterized protein</fullName>
    </submittedName>
</protein>
<evidence type="ECO:0000256" key="1">
    <source>
        <dbReference type="SAM" id="MobiDB-lite"/>
    </source>
</evidence>